<comment type="caution">
    <text evidence="10">The sequence shown here is derived from an EMBL/GenBank/DDBJ whole genome shotgun (WGS) entry which is preliminary data.</text>
</comment>
<keyword evidence="11" id="KW-1185">Reference proteome</keyword>
<evidence type="ECO:0000256" key="8">
    <source>
        <dbReference type="SAM" id="MobiDB-lite"/>
    </source>
</evidence>
<dbReference type="Pfam" id="PF08743">
    <property type="entry name" value="Nse4_C"/>
    <property type="match status" value="1"/>
</dbReference>
<comment type="function">
    <text evidence="7">Component of the SMC5-SMC6 complex, that promotes sister chromatid alignment after DNA damage and facilitates double-stranded DNA breaks (DSBs) repair via homologous recombination between sister chromatids.</text>
</comment>
<protein>
    <recommendedName>
        <fullName evidence="7">Non-structural maintenance of chromosomes element 4</fullName>
    </recommendedName>
</protein>
<keyword evidence="6 7" id="KW-0539">Nucleus</keyword>
<comment type="subcellular location">
    <subcellularLocation>
        <location evidence="1 7">Nucleus</location>
    </subcellularLocation>
</comment>
<keyword evidence="5 7" id="KW-0234">DNA repair</keyword>
<keyword evidence="4 7" id="KW-0233">DNA recombination</keyword>
<feature type="region of interest" description="Disordered" evidence="8">
    <location>
        <begin position="213"/>
        <end position="246"/>
    </location>
</feature>
<evidence type="ECO:0000256" key="5">
    <source>
        <dbReference type="ARBA" id="ARBA00023204"/>
    </source>
</evidence>
<evidence type="ECO:0000313" key="11">
    <source>
        <dbReference type="Proteomes" id="UP001583186"/>
    </source>
</evidence>
<dbReference type="InterPro" id="IPR014854">
    <property type="entry name" value="Nse4_C"/>
</dbReference>
<reference evidence="10 11" key="1">
    <citation type="journal article" date="2024" name="IMA Fungus">
        <title>IMA Genome - F19 : A genome assembly and annotation guide to empower mycologists, including annotated draft genome sequences of Ceratocystis pirilliformis, Diaporthe australafricana, Fusarium ophioides, Paecilomyces lecythidis, and Sporothrix stenoceras.</title>
        <authorList>
            <person name="Aylward J."/>
            <person name="Wilson A.M."/>
            <person name="Visagie C.M."/>
            <person name="Spraker J."/>
            <person name="Barnes I."/>
            <person name="Buitendag C."/>
            <person name="Ceriani C."/>
            <person name="Del Mar Angel L."/>
            <person name="du Plessis D."/>
            <person name="Fuchs T."/>
            <person name="Gasser K."/>
            <person name="Kramer D."/>
            <person name="Li W."/>
            <person name="Munsamy K."/>
            <person name="Piso A."/>
            <person name="Price J.L."/>
            <person name="Sonnekus B."/>
            <person name="Thomas C."/>
            <person name="van der Nest A."/>
            <person name="van Dijk A."/>
            <person name="van Heerden A."/>
            <person name="van Vuuren N."/>
            <person name="Yilmaz N."/>
            <person name="Duong T.A."/>
            <person name="van der Merwe N.A."/>
            <person name="Wingfield M.J."/>
            <person name="Wingfield B.D."/>
        </authorList>
    </citation>
    <scope>NUCLEOTIDE SEQUENCE [LARGE SCALE GENOMIC DNA]</scope>
    <source>
        <strain evidence="10 11">CMW 5346</strain>
    </source>
</reference>
<name>A0ABR3YZN7_9PEZI</name>
<dbReference type="EMBL" id="JAWCUI010000042">
    <property type="protein sequence ID" value="KAL1892774.1"/>
    <property type="molecule type" value="Genomic_DNA"/>
</dbReference>
<keyword evidence="3 7" id="KW-0227">DNA damage</keyword>
<organism evidence="10 11">
    <name type="scientific">Sporothrix stenoceras</name>
    <dbReference type="NCBI Taxonomy" id="5173"/>
    <lineage>
        <taxon>Eukaryota</taxon>
        <taxon>Fungi</taxon>
        <taxon>Dikarya</taxon>
        <taxon>Ascomycota</taxon>
        <taxon>Pezizomycotina</taxon>
        <taxon>Sordariomycetes</taxon>
        <taxon>Sordariomycetidae</taxon>
        <taxon>Ophiostomatales</taxon>
        <taxon>Ophiostomataceae</taxon>
        <taxon>Sporothrix</taxon>
    </lineage>
</organism>
<gene>
    <name evidence="10" type="ORF">Sste5346_006857</name>
</gene>
<feature type="domain" description="Non-structural maintenance of chromosome element 4 C-terminal" evidence="9">
    <location>
        <begin position="385"/>
        <end position="509"/>
    </location>
</feature>
<dbReference type="InterPro" id="IPR027786">
    <property type="entry name" value="Nse4/EID"/>
</dbReference>
<feature type="compositionally biased region" description="Acidic residues" evidence="8">
    <location>
        <begin position="222"/>
        <end position="234"/>
    </location>
</feature>
<evidence type="ECO:0000259" key="9">
    <source>
        <dbReference type="Pfam" id="PF08743"/>
    </source>
</evidence>
<feature type="compositionally biased region" description="Acidic residues" evidence="8">
    <location>
        <begin position="348"/>
        <end position="360"/>
    </location>
</feature>
<evidence type="ECO:0000256" key="7">
    <source>
        <dbReference type="RuleBase" id="RU365071"/>
    </source>
</evidence>
<evidence type="ECO:0000256" key="6">
    <source>
        <dbReference type="ARBA" id="ARBA00023242"/>
    </source>
</evidence>
<feature type="region of interest" description="Disordered" evidence="8">
    <location>
        <begin position="429"/>
        <end position="482"/>
    </location>
</feature>
<evidence type="ECO:0000313" key="10">
    <source>
        <dbReference type="EMBL" id="KAL1892774.1"/>
    </source>
</evidence>
<dbReference type="PANTHER" id="PTHR16140:SF0">
    <property type="entry name" value="NON-STRUCTURAL MAINTENANCE OF CHROMOSOMES ELEMENT 4"/>
    <property type="match status" value="1"/>
</dbReference>
<accession>A0ABR3YZN7</accession>
<feature type="compositionally biased region" description="Basic and acidic residues" evidence="8">
    <location>
        <begin position="159"/>
        <end position="169"/>
    </location>
</feature>
<evidence type="ECO:0000256" key="1">
    <source>
        <dbReference type="ARBA" id="ARBA00004123"/>
    </source>
</evidence>
<dbReference type="PANTHER" id="PTHR16140">
    <property type="entry name" value="NON-STRUCTURAL MAINTENANCE OF CHROMOSOMES ELEMENT 4"/>
    <property type="match status" value="1"/>
</dbReference>
<dbReference type="Proteomes" id="UP001583186">
    <property type="component" value="Unassembled WGS sequence"/>
</dbReference>
<evidence type="ECO:0000256" key="4">
    <source>
        <dbReference type="ARBA" id="ARBA00023172"/>
    </source>
</evidence>
<comment type="similarity">
    <text evidence="2 7">Belongs to the NSE4 family.</text>
</comment>
<sequence>MLSSSNLDDMVDISMSQADQVDWDEVEYDENMDPLEKAAHRRMLQREFRGLIKHTTTDQAAFFEHDARDAVDNVLQESRYLMKETKGTAEATIDATLVLRLTELAFKRTNNFLADRQDNTGIDLENFAQRCQDYMRLGRGIQNMHARELSRSQRKRRRGEALAHADDGGRRAIRDARAQAQTARSAARSAARAAAAATAAATGAEAVIDTLADMSDDSGSSGDEEEADEDDEDGSGGQRNGRGPWEKLDWEHFGRYACLPRTRRPALARFLPRMPPADDKARVQRKRTAALRLAELREVRPHVLEADELAATKKADNLLTTLATDILQQLRRAVARGSQLVRRIQEAGLDDEDDNEDGDDGPGSATAAAMQQLLEKVGIHSNGGVDLIRFAVNPLSFSQTVENMFYISFLVRDGRAGLAYDHTGLPSIFPTEAVDGGGERVQAINRDDDDDMSRVGGGRRRSKESRNSTHDDEGGDEPEDTQRHQLILAIDMAMWKEMIELFNITKPMIEHRESAAPAHPTGQAWFT</sequence>
<proteinExistence type="inferred from homology"/>
<evidence type="ECO:0000256" key="3">
    <source>
        <dbReference type="ARBA" id="ARBA00022763"/>
    </source>
</evidence>
<feature type="region of interest" description="Disordered" evidence="8">
    <location>
        <begin position="146"/>
        <end position="169"/>
    </location>
</feature>
<comment type="subunit">
    <text evidence="7">Component of the SMC5-SMC6 complex.</text>
</comment>
<evidence type="ECO:0000256" key="2">
    <source>
        <dbReference type="ARBA" id="ARBA00008997"/>
    </source>
</evidence>
<feature type="region of interest" description="Disordered" evidence="8">
    <location>
        <begin position="345"/>
        <end position="365"/>
    </location>
</feature>